<dbReference type="PANTHER" id="PTHR35076:SF1">
    <property type="entry name" value="TUBULIN EPSILON AND DELTA COMPLEX PROTEIN 1"/>
    <property type="match status" value="1"/>
</dbReference>
<dbReference type="EMBL" id="DS985246">
    <property type="protein sequence ID" value="EDV23997.1"/>
    <property type="molecule type" value="Genomic_DNA"/>
</dbReference>
<dbReference type="Proteomes" id="UP000009022">
    <property type="component" value="Unassembled WGS sequence"/>
</dbReference>
<dbReference type="PhylomeDB" id="B3S0D7"/>
<organism evidence="2 3">
    <name type="scientific">Trichoplax adhaerens</name>
    <name type="common">Trichoplax reptans</name>
    <dbReference type="NCBI Taxonomy" id="10228"/>
    <lineage>
        <taxon>Eukaryota</taxon>
        <taxon>Metazoa</taxon>
        <taxon>Placozoa</taxon>
        <taxon>Uniplacotomia</taxon>
        <taxon>Trichoplacea</taxon>
        <taxon>Trichoplacidae</taxon>
        <taxon>Trichoplax</taxon>
    </lineage>
</organism>
<dbReference type="KEGG" id="tad:TRIADDRAFT_57775"/>
<dbReference type="CTD" id="6755101"/>
<reference evidence="2 3" key="1">
    <citation type="journal article" date="2008" name="Nature">
        <title>The Trichoplax genome and the nature of placozoans.</title>
        <authorList>
            <person name="Srivastava M."/>
            <person name="Begovic E."/>
            <person name="Chapman J."/>
            <person name="Putnam N.H."/>
            <person name="Hellsten U."/>
            <person name="Kawashima T."/>
            <person name="Kuo A."/>
            <person name="Mitros T."/>
            <person name="Salamov A."/>
            <person name="Carpenter M.L."/>
            <person name="Signorovitch A.Y."/>
            <person name="Moreno M.A."/>
            <person name="Kamm K."/>
            <person name="Grimwood J."/>
            <person name="Schmutz J."/>
            <person name="Shapiro H."/>
            <person name="Grigoriev I.V."/>
            <person name="Buss L.W."/>
            <person name="Schierwater B."/>
            <person name="Dellaporta S.L."/>
            <person name="Rokhsar D.S."/>
        </authorList>
    </citation>
    <scope>NUCLEOTIDE SEQUENCE [LARGE SCALE GENOMIC DNA]</scope>
    <source>
        <strain evidence="2 3">Grell-BS-1999</strain>
    </source>
</reference>
<accession>B3S0D7</accession>
<dbReference type="PANTHER" id="PTHR35076">
    <property type="entry name" value="TUBULIN EPSILON AND DELTA COMPLEX PROTEIN 1"/>
    <property type="match status" value="1"/>
</dbReference>
<proteinExistence type="predicted"/>
<dbReference type="GeneID" id="6755101"/>
<feature type="domain" description="Tubulin epsilon and delta complex protein 1" evidence="1">
    <location>
        <begin position="96"/>
        <end position="250"/>
    </location>
</feature>
<dbReference type="eggNOG" id="ENOG502RXA4">
    <property type="taxonomic scope" value="Eukaryota"/>
</dbReference>
<dbReference type="HOGENOM" id="CLU_593574_0_0_1"/>
<protein>
    <recommendedName>
        <fullName evidence="1">Tubulin epsilon and delta complex protein 1 domain-containing protein</fullName>
    </recommendedName>
</protein>
<dbReference type="InterPro" id="IPR043535">
    <property type="entry name" value="TEDC1"/>
</dbReference>
<dbReference type="OrthoDB" id="9906141at2759"/>
<dbReference type="AlphaFoldDB" id="B3S0D7"/>
<dbReference type="InParanoid" id="B3S0D7"/>
<name>B3S0D7_TRIAD</name>
<evidence type="ECO:0000313" key="2">
    <source>
        <dbReference type="EMBL" id="EDV23997.1"/>
    </source>
</evidence>
<dbReference type="Pfam" id="PF14970">
    <property type="entry name" value="TEDC1"/>
    <property type="match status" value="1"/>
</dbReference>
<dbReference type="InterPro" id="IPR027996">
    <property type="entry name" value="TEDC1_dom"/>
</dbReference>
<gene>
    <name evidence="2" type="ORF">TRIADDRAFT_57775</name>
</gene>
<evidence type="ECO:0000313" key="3">
    <source>
        <dbReference type="Proteomes" id="UP000009022"/>
    </source>
</evidence>
<dbReference type="RefSeq" id="XP_002113523.1">
    <property type="nucleotide sequence ID" value="XM_002113487.1"/>
</dbReference>
<keyword evidence="3" id="KW-1185">Reference proteome</keyword>
<evidence type="ECO:0000259" key="1">
    <source>
        <dbReference type="Pfam" id="PF14970"/>
    </source>
</evidence>
<sequence length="461" mass="53632">MAQIKHAIESLCTVLNFNRQCAIQAESFRQAKFDRHEQTRTFWLLLFDSICYSKYLQVMPEAHLSDVTLNLFECKHFLPISEQIVVYVKHYLYSFGYGVASFYQLPNNMSYGSRELLLAFSWLLAKRNIIESYIHNIEDILSIRVIDEIIDRAKNLLWQYGRLNHKLKTLLSSEKEQIRIMHKLHIGTWDTQSAVLPDCSHLSSLECYLLANPKDFQKGLLDQRITYLSALASWIGEKDLFWKWMESVLEEKFKDSSTNDLSEVKKPQKESTITKDLVAINKLLLEKIENNTQYLSRISVSDDPEKSSRYAQLRSAMASRYCQSTNQMKVHSDVNKQANQYILIKKSQKNVNHLSNPEETMKYPIADVIEQLNEATNQLKTNLMIAREKYKILMDDLLSNSTGILRLDQARIYSIEKIRAILQCVPPKFDWIGQGIISSLEHLIQCSPLDKIQKWKKFGLS</sequence>